<dbReference type="GO" id="GO:0005524">
    <property type="term" value="F:ATP binding"/>
    <property type="evidence" value="ECO:0007669"/>
    <property type="project" value="InterPro"/>
</dbReference>
<accession>A0A177B6M5</accession>
<dbReference type="SUPFAM" id="SSF56112">
    <property type="entry name" value="Protein kinase-like (PK-like)"/>
    <property type="match status" value="1"/>
</dbReference>
<dbReference type="AlphaFoldDB" id="A0A177B6M5"/>
<evidence type="ECO:0000313" key="3">
    <source>
        <dbReference type="EMBL" id="OAF69352.1"/>
    </source>
</evidence>
<dbReference type="EMBL" id="LWCA01000295">
    <property type="protein sequence ID" value="OAF69352.1"/>
    <property type="molecule type" value="Genomic_DNA"/>
</dbReference>
<feature type="domain" description="Protein kinase" evidence="2">
    <location>
        <begin position="1"/>
        <end position="155"/>
    </location>
</feature>
<feature type="transmembrane region" description="Helical" evidence="1">
    <location>
        <begin position="979"/>
        <end position="1002"/>
    </location>
</feature>
<dbReference type="GO" id="GO:0004683">
    <property type="term" value="F:calcium/calmodulin-dependent protein kinase activity"/>
    <property type="evidence" value="ECO:0007669"/>
    <property type="project" value="InterPro"/>
</dbReference>
<dbReference type="Pfam" id="PF00069">
    <property type="entry name" value="Pkinase"/>
    <property type="match status" value="1"/>
</dbReference>
<dbReference type="PANTHER" id="PTHR24347">
    <property type="entry name" value="SERINE/THREONINE-PROTEIN KINASE"/>
    <property type="match status" value="1"/>
</dbReference>
<evidence type="ECO:0000256" key="1">
    <source>
        <dbReference type="SAM" id="Phobius"/>
    </source>
</evidence>
<dbReference type="Pfam" id="PF08332">
    <property type="entry name" value="CaMKII_AD"/>
    <property type="match status" value="1"/>
</dbReference>
<keyword evidence="1" id="KW-1133">Transmembrane helix</keyword>
<dbReference type="InterPro" id="IPR011009">
    <property type="entry name" value="Kinase-like_dom_sf"/>
</dbReference>
<dbReference type="Gene3D" id="3.10.450.50">
    <property type="match status" value="1"/>
</dbReference>
<dbReference type="SMART" id="SM00220">
    <property type="entry name" value="S_TKc"/>
    <property type="match status" value="1"/>
</dbReference>
<dbReference type="GO" id="GO:0005516">
    <property type="term" value="F:calmodulin binding"/>
    <property type="evidence" value="ECO:0007669"/>
    <property type="project" value="InterPro"/>
</dbReference>
<protein>
    <recommendedName>
        <fullName evidence="2">Protein kinase domain-containing protein</fullName>
    </recommendedName>
</protein>
<keyword evidence="1" id="KW-0472">Membrane</keyword>
<dbReference type="Proteomes" id="UP000078046">
    <property type="component" value="Unassembled WGS sequence"/>
</dbReference>
<dbReference type="Gene3D" id="6.10.140.620">
    <property type="match status" value="1"/>
</dbReference>
<dbReference type="Gene3D" id="1.10.510.10">
    <property type="entry name" value="Transferase(Phosphotransferase) domain 1"/>
    <property type="match status" value="1"/>
</dbReference>
<dbReference type="SUPFAM" id="SSF50939">
    <property type="entry name" value="Sialidases"/>
    <property type="match status" value="1"/>
</dbReference>
<keyword evidence="1" id="KW-0812">Transmembrane</keyword>
<dbReference type="InterPro" id="IPR013543">
    <property type="entry name" value="Ca/CaM-dep_prot_kinase-assoc"/>
</dbReference>
<proteinExistence type="predicted"/>
<dbReference type="PROSITE" id="PS50011">
    <property type="entry name" value="PROTEIN_KINASE_DOM"/>
    <property type="match status" value="1"/>
</dbReference>
<keyword evidence="4" id="KW-1185">Reference proteome</keyword>
<dbReference type="InterPro" id="IPR036278">
    <property type="entry name" value="Sialidase_sf"/>
</dbReference>
<organism evidence="3 4">
    <name type="scientific">Intoshia linei</name>
    <dbReference type="NCBI Taxonomy" id="1819745"/>
    <lineage>
        <taxon>Eukaryota</taxon>
        <taxon>Metazoa</taxon>
        <taxon>Spiralia</taxon>
        <taxon>Lophotrochozoa</taxon>
        <taxon>Mesozoa</taxon>
        <taxon>Orthonectida</taxon>
        <taxon>Rhopaluridae</taxon>
        <taxon>Intoshia</taxon>
    </lineage>
</organism>
<name>A0A177B6M5_9BILA</name>
<evidence type="ECO:0000313" key="4">
    <source>
        <dbReference type="Proteomes" id="UP000078046"/>
    </source>
</evidence>
<evidence type="ECO:0000259" key="2">
    <source>
        <dbReference type="PROSITE" id="PS50011"/>
    </source>
</evidence>
<sequence length="1049" mass="121700">MQQILDSVQYCHENNTIHRDLKPENLLLADKSNFLIKLADFGLAIEVSGDKQEWHGFAGTPGYLSPEVLCKNAYGKPVDIWACGVILYILLVGYPPFWDEDQSRLYQLIKAGQYKFSSPEWDTVTDEAKQLISRMLTVNPKKRITAIEAMQHSWISHRECIASTIHRQQTVDCLKKFNAKRKLKGVILTTILATKNFSCKSTASSASNSSTRKKEKIDEKILKAGTDTLTNEDKQLNISQNVVPIRADRVLENNYKIKDEVIEATQNMLNIISKQAYPSYRSIADKKMTQIDPSIPFTLLEGLEVDSFKMEKSPIPTDITNHVFQPVVHVLSENSAVIAYKLGQALYVTEVESKNLLNFNVRSNGIFDLYIKINDLYRELDIYSFDLKKLEFVRNLSFEKLDGTVNRVALKDSFDDMFSFVANEKRSKKFHLIIPMEDYSFVKISVQFNDNIVSYINYSRNCIHGPGSFHDIVCFAGYNITYKTKQMDQFKFFELAKKNNEFIRKIEWSKKESKNGNNKKEINVFIFTKSYRIYKLNLQNGNISREANGVIQFNQVGDFIIATKKNGIKISSMNGLHYSRVNFVNAHKPNLSFHTLQTKFYRIVAIRNRVLVLIKNVPKKRIFNIFNLFSLEPNSSGELYISDIYASRFKLLSLNKQKSHRFRNVWSIGNGDYNVDILSYDCNAFISFNDGDVWNRIIFVFDSDMCYTISTIDDYYNEMGAIIATFPENIFFHLTLFSFDGGYTWKNTLGSKYRLKYLKVVKTNQHLLVAISLFNVKISLNHGQSWHDLKSKSKHYNLNNLHIYESDDENIHFFNLSKKYKLTLFKTDHPIYDCSTNETTKYMYPIDDRMIYTKSADLCFLTTGKPKRNSKAQCHPNEVVCDFTSHRINNKCVKHGYKTTNLFCKNGHVYRTKSFGYSLIFSQNVYKKYCSKDIYKISKNKIFDTNMKCDNLIEYETPDNYGEYYNNLNWPDNKSNIKLTIICSVIICIFSFLIVFVLYFTIRSLCPKSLIRNYILDDKKDEILKTTLVNDHDSEEILTMSTEKSENTE</sequence>
<gene>
    <name evidence="3" type="ORF">A3Q56_02905</name>
</gene>
<dbReference type="OrthoDB" id="442176at2759"/>
<reference evidence="3 4" key="1">
    <citation type="submission" date="2016-04" db="EMBL/GenBank/DDBJ databases">
        <title>The genome of Intoshia linei affirms orthonectids as highly simplified spiralians.</title>
        <authorList>
            <person name="Mikhailov K.V."/>
            <person name="Slusarev G.S."/>
            <person name="Nikitin M.A."/>
            <person name="Logacheva M.D."/>
            <person name="Penin A."/>
            <person name="Aleoshin V."/>
            <person name="Panchin Y.V."/>
        </authorList>
    </citation>
    <scope>NUCLEOTIDE SEQUENCE [LARGE SCALE GENOMIC DNA]</scope>
    <source>
        <strain evidence="3">Intl2013</strain>
        <tissue evidence="3">Whole animal</tissue>
    </source>
</reference>
<comment type="caution">
    <text evidence="3">The sequence shown here is derived from an EMBL/GenBank/DDBJ whole genome shotgun (WGS) entry which is preliminary data.</text>
</comment>
<dbReference type="InterPro" id="IPR000719">
    <property type="entry name" value="Prot_kinase_dom"/>
</dbReference>